<keyword evidence="3" id="KW-0862">Zinc</keyword>
<dbReference type="PANTHER" id="PTHR33202:SF6">
    <property type="entry name" value="ZINC UPTAKE REGULATION PROTEIN"/>
    <property type="match status" value="1"/>
</dbReference>
<gene>
    <name evidence="7" type="ORF">IGS68_16390</name>
</gene>
<dbReference type="Pfam" id="PF01475">
    <property type="entry name" value="FUR"/>
    <property type="match status" value="1"/>
</dbReference>
<dbReference type="PANTHER" id="PTHR33202">
    <property type="entry name" value="ZINC UPTAKE REGULATION PROTEIN"/>
    <property type="match status" value="1"/>
</dbReference>
<evidence type="ECO:0000313" key="7">
    <source>
        <dbReference type="EMBL" id="QQP92468.1"/>
    </source>
</evidence>
<dbReference type="Gene3D" id="3.30.1490.190">
    <property type="match status" value="1"/>
</dbReference>
<evidence type="ECO:0000256" key="6">
    <source>
        <dbReference type="ARBA" id="ARBA00023163"/>
    </source>
</evidence>
<dbReference type="EMBL" id="CP067420">
    <property type="protein sequence ID" value="QQP92468.1"/>
    <property type="molecule type" value="Genomic_DNA"/>
</dbReference>
<keyword evidence="2" id="KW-0678">Repressor</keyword>
<dbReference type="Gene3D" id="1.10.10.10">
    <property type="entry name" value="Winged helix-like DNA-binding domain superfamily/Winged helix DNA-binding domain"/>
    <property type="match status" value="1"/>
</dbReference>
<dbReference type="SUPFAM" id="SSF46785">
    <property type="entry name" value="Winged helix' DNA-binding domain"/>
    <property type="match status" value="1"/>
</dbReference>
<accession>A0ABX7BEF7</accession>
<dbReference type="InterPro" id="IPR043135">
    <property type="entry name" value="Fur_C"/>
</dbReference>
<keyword evidence="4" id="KW-0805">Transcription regulation</keyword>
<comment type="similarity">
    <text evidence="1">Belongs to the Fur family.</text>
</comment>
<evidence type="ECO:0000256" key="3">
    <source>
        <dbReference type="ARBA" id="ARBA00022833"/>
    </source>
</evidence>
<evidence type="ECO:0000256" key="4">
    <source>
        <dbReference type="ARBA" id="ARBA00023015"/>
    </source>
</evidence>
<evidence type="ECO:0000313" key="8">
    <source>
        <dbReference type="Proteomes" id="UP000595197"/>
    </source>
</evidence>
<keyword evidence="5" id="KW-0238">DNA-binding</keyword>
<proteinExistence type="inferred from homology"/>
<reference evidence="7" key="1">
    <citation type="submission" date="2021-02" db="EMBL/GenBank/DDBJ databases">
        <title>Skermanella TT6 skin isolate.</title>
        <authorList>
            <person name="Lee K."/>
            <person name="Ganzorig M."/>
        </authorList>
    </citation>
    <scope>NUCLEOTIDE SEQUENCE</scope>
    <source>
        <strain evidence="7">TT6</strain>
    </source>
</reference>
<evidence type="ECO:0000256" key="2">
    <source>
        <dbReference type="ARBA" id="ARBA00022491"/>
    </source>
</evidence>
<dbReference type="Proteomes" id="UP000595197">
    <property type="component" value="Chromosome"/>
</dbReference>
<sequence>MAITTPPARPSALPLAAHDHKHCVSGALARAEALCASRGARLTPIRRQVLELVWSGHRPRGAYAILEDMQVDGRRVAPLTVYRALDFLVEHGLVHRLESLNAYIGCPDPDHAHAGQFLVCRDCGNAIELNDQGVSAAIAESARSRGFQIDRPTVEVRGLCPACQNSLTSSPQKAET</sequence>
<dbReference type="InterPro" id="IPR002481">
    <property type="entry name" value="FUR"/>
</dbReference>
<protein>
    <submittedName>
        <fullName evidence="7">Transcriptional repressor</fullName>
    </submittedName>
</protein>
<dbReference type="RefSeq" id="WP_201081395.1">
    <property type="nucleotide sequence ID" value="NZ_CP067420.1"/>
</dbReference>
<evidence type="ECO:0000256" key="5">
    <source>
        <dbReference type="ARBA" id="ARBA00023125"/>
    </source>
</evidence>
<keyword evidence="8" id="KW-1185">Reference proteome</keyword>
<dbReference type="InterPro" id="IPR036388">
    <property type="entry name" value="WH-like_DNA-bd_sf"/>
</dbReference>
<dbReference type="CDD" id="cd07153">
    <property type="entry name" value="Fur_like"/>
    <property type="match status" value="1"/>
</dbReference>
<organism evidence="7 8">
    <name type="scientific">Skermanella cutis</name>
    <dbReference type="NCBI Taxonomy" id="2775420"/>
    <lineage>
        <taxon>Bacteria</taxon>
        <taxon>Pseudomonadati</taxon>
        <taxon>Pseudomonadota</taxon>
        <taxon>Alphaproteobacteria</taxon>
        <taxon>Rhodospirillales</taxon>
        <taxon>Azospirillaceae</taxon>
        <taxon>Skermanella</taxon>
    </lineage>
</organism>
<keyword evidence="6" id="KW-0804">Transcription</keyword>
<name>A0ABX7BEF7_9PROT</name>
<dbReference type="InterPro" id="IPR036390">
    <property type="entry name" value="WH_DNA-bd_sf"/>
</dbReference>
<evidence type="ECO:0000256" key="1">
    <source>
        <dbReference type="ARBA" id="ARBA00007957"/>
    </source>
</evidence>